<organism evidence="1 2">
    <name type="scientific">Gigaspora margarita</name>
    <dbReference type="NCBI Taxonomy" id="4874"/>
    <lineage>
        <taxon>Eukaryota</taxon>
        <taxon>Fungi</taxon>
        <taxon>Fungi incertae sedis</taxon>
        <taxon>Mucoromycota</taxon>
        <taxon>Glomeromycotina</taxon>
        <taxon>Glomeromycetes</taxon>
        <taxon>Diversisporales</taxon>
        <taxon>Gigasporaceae</taxon>
        <taxon>Gigaspora</taxon>
    </lineage>
</organism>
<evidence type="ECO:0000313" key="2">
    <source>
        <dbReference type="Proteomes" id="UP000439903"/>
    </source>
</evidence>
<reference evidence="1 2" key="1">
    <citation type="journal article" date="2019" name="Environ. Microbiol.">
        <title>At the nexus of three kingdoms: the genome of the mycorrhizal fungus Gigaspora margarita provides insights into plant, endobacterial and fungal interactions.</title>
        <authorList>
            <person name="Venice F."/>
            <person name="Ghignone S."/>
            <person name="Salvioli di Fossalunga A."/>
            <person name="Amselem J."/>
            <person name="Novero M."/>
            <person name="Xianan X."/>
            <person name="Sedzielewska Toro K."/>
            <person name="Morin E."/>
            <person name="Lipzen A."/>
            <person name="Grigoriev I.V."/>
            <person name="Henrissat B."/>
            <person name="Martin F.M."/>
            <person name="Bonfante P."/>
        </authorList>
    </citation>
    <scope>NUCLEOTIDE SEQUENCE [LARGE SCALE GENOMIC DNA]</scope>
    <source>
        <strain evidence="1 2">BEG34</strain>
    </source>
</reference>
<name>A0A8H4A7V1_GIGMA</name>
<dbReference type="OrthoDB" id="1262810at2759"/>
<accession>A0A8H4A7V1</accession>
<dbReference type="Proteomes" id="UP000439903">
    <property type="component" value="Unassembled WGS sequence"/>
</dbReference>
<sequence>MVNELKSAGVELAPVLAGMVRQNLRGINTLSTKYKYNQLIKLLVFILENEDYEDLDDIYLIPLYNIQWNHQHFQIKNVVHPKSELILLNSKNPLLELPKSDMSHVEKLVNILQNLGIRFTDRSWDVKLVKSEFNNALRKLTVWPTAANEYDDNYFNFIKSILTSSNFHEIKNWIESKPVVPNRSNKKLKTVRDLYDHKTYLFRITFKGTGMGFKYQVNRQAFLECARAIQKQSQKQRYQHANDLIYHATTVVHYLYNNIDDLNYSDAEYEDLAHISFIPAELSIKLLILKKLLNLMNLKVLIYCVYPTFTQVALFHSAVISKPSSPILTKYKKFRKPNGNQILEHLHVVAFKLLKSKK</sequence>
<gene>
    <name evidence="1" type="ORF">F8M41_001764</name>
</gene>
<dbReference type="AlphaFoldDB" id="A0A8H4A7V1"/>
<evidence type="ECO:0000313" key="1">
    <source>
        <dbReference type="EMBL" id="KAF0453383.1"/>
    </source>
</evidence>
<comment type="caution">
    <text evidence="1">The sequence shown here is derived from an EMBL/GenBank/DDBJ whole genome shotgun (WGS) entry which is preliminary data.</text>
</comment>
<keyword evidence="2" id="KW-1185">Reference proteome</keyword>
<proteinExistence type="predicted"/>
<dbReference type="EMBL" id="WTPW01001144">
    <property type="protein sequence ID" value="KAF0453383.1"/>
    <property type="molecule type" value="Genomic_DNA"/>
</dbReference>
<protein>
    <submittedName>
        <fullName evidence="1">Uncharacterized protein</fullName>
    </submittedName>
</protein>